<name>A0AAN6QH28_9PEZI</name>
<evidence type="ECO:0000313" key="3">
    <source>
        <dbReference type="Proteomes" id="UP001302812"/>
    </source>
</evidence>
<comment type="caution">
    <text evidence="2">The sequence shown here is derived from an EMBL/GenBank/DDBJ whole genome shotgun (WGS) entry which is preliminary data.</text>
</comment>
<dbReference type="RefSeq" id="XP_064667678.1">
    <property type="nucleotide sequence ID" value="XM_064813781.1"/>
</dbReference>
<proteinExistence type="predicted"/>
<feature type="compositionally biased region" description="Low complexity" evidence="1">
    <location>
        <begin position="68"/>
        <end position="80"/>
    </location>
</feature>
<feature type="compositionally biased region" description="Basic and acidic residues" evidence="1">
    <location>
        <begin position="8"/>
        <end position="17"/>
    </location>
</feature>
<keyword evidence="3" id="KW-1185">Reference proteome</keyword>
<dbReference type="EMBL" id="MU853352">
    <property type="protein sequence ID" value="KAK4110108.1"/>
    <property type="molecule type" value="Genomic_DNA"/>
</dbReference>
<sequence length="164" mass="17069">MPGNNNKDVAHADETKTKAAGSSSQVSADNQDAGEPAIKPRKRLPDSRPPLSAERLAKAKADAEAKAQELAAARRAAKAQGGQGLAPAPVPAPAPAAASTSNAAANKDDWTNEEKVKLLLCRVCISKGSSLAEAAPKLLPHRPIDECARVLAELGTQHRFDDLV</sequence>
<feature type="compositionally biased region" description="Polar residues" evidence="1">
    <location>
        <begin position="20"/>
        <end position="30"/>
    </location>
</feature>
<gene>
    <name evidence="2" type="ORF">N656DRAFT_770495</name>
</gene>
<feature type="region of interest" description="Disordered" evidence="1">
    <location>
        <begin position="1"/>
        <end position="109"/>
    </location>
</feature>
<organism evidence="2 3">
    <name type="scientific">Canariomyces notabilis</name>
    <dbReference type="NCBI Taxonomy" id="2074819"/>
    <lineage>
        <taxon>Eukaryota</taxon>
        <taxon>Fungi</taxon>
        <taxon>Dikarya</taxon>
        <taxon>Ascomycota</taxon>
        <taxon>Pezizomycotina</taxon>
        <taxon>Sordariomycetes</taxon>
        <taxon>Sordariomycetidae</taxon>
        <taxon>Sordariales</taxon>
        <taxon>Chaetomiaceae</taxon>
        <taxon>Canariomyces</taxon>
    </lineage>
</organism>
<reference evidence="2" key="2">
    <citation type="submission" date="2023-05" db="EMBL/GenBank/DDBJ databases">
        <authorList>
            <consortium name="Lawrence Berkeley National Laboratory"/>
            <person name="Steindorff A."/>
            <person name="Hensen N."/>
            <person name="Bonometti L."/>
            <person name="Westerberg I."/>
            <person name="Brannstrom I.O."/>
            <person name="Guillou S."/>
            <person name="Cros-Aarteil S."/>
            <person name="Calhoun S."/>
            <person name="Haridas S."/>
            <person name="Kuo A."/>
            <person name="Mondo S."/>
            <person name="Pangilinan J."/>
            <person name="Riley R."/>
            <person name="Labutti K."/>
            <person name="Andreopoulos B."/>
            <person name="Lipzen A."/>
            <person name="Chen C."/>
            <person name="Yanf M."/>
            <person name="Daum C."/>
            <person name="Ng V."/>
            <person name="Clum A."/>
            <person name="Ohm R."/>
            <person name="Martin F."/>
            <person name="Silar P."/>
            <person name="Natvig D."/>
            <person name="Lalanne C."/>
            <person name="Gautier V."/>
            <person name="Ament-Velasquez S.L."/>
            <person name="Kruys A."/>
            <person name="Hutchinson M.I."/>
            <person name="Powell A.J."/>
            <person name="Barry K."/>
            <person name="Miller A.N."/>
            <person name="Grigoriev I.V."/>
            <person name="Debuchy R."/>
            <person name="Gladieux P."/>
            <person name="Thoren M.H."/>
            <person name="Johannesson H."/>
        </authorList>
    </citation>
    <scope>NUCLEOTIDE SEQUENCE</scope>
    <source>
        <strain evidence="2">CBS 508.74</strain>
    </source>
</reference>
<dbReference type="AlphaFoldDB" id="A0AAN6QH28"/>
<feature type="compositionally biased region" description="Low complexity" evidence="1">
    <location>
        <begin position="95"/>
        <end position="105"/>
    </location>
</feature>
<feature type="compositionally biased region" description="Basic and acidic residues" evidence="1">
    <location>
        <begin position="55"/>
        <end position="67"/>
    </location>
</feature>
<evidence type="ECO:0000313" key="2">
    <source>
        <dbReference type="EMBL" id="KAK4110108.1"/>
    </source>
</evidence>
<evidence type="ECO:0000256" key="1">
    <source>
        <dbReference type="SAM" id="MobiDB-lite"/>
    </source>
</evidence>
<protein>
    <submittedName>
        <fullName evidence="2">Uncharacterized protein</fullName>
    </submittedName>
</protein>
<reference evidence="2" key="1">
    <citation type="journal article" date="2023" name="Mol. Phylogenet. Evol.">
        <title>Genome-scale phylogeny and comparative genomics of the fungal order Sordariales.</title>
        <authorList>
            <person name="Hensen N."/>
            <person name="Bonometti L."/>
            <person name="Westerberg I."/>
            <person name="Brannstrom I.O."/>
            <person name="Guillou S."/>
            <person name="Cros-Aarteil S."/>
            <person name="Calhoun S."/>
            <person name="Haridas S."/>
            <person name="Kuo A."/>
            <person name="Mondo S."/>
            <person name="Pangilinan J."/>
            <person name="Riley R."/>
            <person name="LaButti K."/>
            <person name="Andreopoulos B."/>
            <person name="Lipzen A."/>
            <person name="Chen C."/>
            <person name="Yan M."/>
            <person name="Daum C."/>
            <person name="Ng V."/>
            <person name="Clum A."/>
            <person name="Steindorff A."/>
            <person name="Ohm R.A."/>
            <person name="Martin F."/>
            <person name="Silar P."/>
            <person name="Natvig D.O."/>
            <person name="Lalanne C."/>
            <person name="Gautier V."/>
            <person name="Ament-Velasquez S.L."/>
            <person name="Kruys A."/>
            <person name="Hutchinson M.I."/>
            <person name="Powell A.J."/>
            <person name="Barry K."/>
            <person name="Miller A.N."/>
            <person name="Grigoriev I.V."/>
            <person name="Debuchy R."/>
            <person name="Gladieux P."/>
            <person name="Hiltunen Thoren M."/>
            <person name="Johannesson H."/>
        </authorList>
    </citation>
    <scope>NUCLEOTIDE SEQUENCE</scope>
    <source>
        <strain evidence="2">CBS 508.74</strain>
    </source>
</reference>
<dbReference type="GeneID" id="89937906"/>
<accession>A0AAN6QH28</accession>
<dbReference type="Proteomes" id="UP001302812">
    <property type="component" value="Unassembled WGS sequence"/>
</dbReference>